<dbReference type="RefSeq" id="WP_349283021.1">
    <property type="nucleotide sequence ID" value="NZ_CBCSCU010000050.1"/>
</dbReference>
<dbReference type="InterPro" id="IPR050700">
    <property type="entry name" value="YIM1/Zinc_Alcohol_DH_Fams"/>
</dbReference>
<protein>
    <submittedName>
        <fullName evidence="2">Alcohol dehydrogenase catalytic domain-containing protein</fullName>
    </submittedName>
</protein>
<keyword evidence="2" id="KW-0614">Plasmid</keyword>
<dbReference type="Gene3D" id="3.90.180.10">
    <property type="entry name" value="Medium-chain alcohol dehydrogenases, catalytic domain"/>
    <property type="match status" value="1"/>
</dbReference>
<dbReference type="PANTHER" id="PTHR11695:SF294">
    <property type="entry name" value="RETICULON-4-INTERACTING PROTEIN 1, MITOCHONDRIAL"/>
    <property type="match status" value="1"/>
</dbReference>
<dbReference type="AlphaFoldDB" id="A0AAU7LZN8"/>
<dbReference type="SMART" id="SM00829">
    <property type="entry name" value="PKS_ER"/>
    <property type="match status" value="1"/>
</dbReference>
<dbReference type="SUPFAM" id="SSF51735">
    <property type="entry name" value="NAD(P)-binding Rossmann-fold domains"/>
    <property type="match status" value="1"/>
</dbReference>
<dbReference type="InterPro" id="IPR011032">
    <property type="entry name" value="GroES-like_sf"/>
</dbReference>
<gene>
    <name evidence="2" type="ORF">ABLV49_24130</name>
</gene>
<name>A0AAU7LZN8_9BURK</name>
<accession>A0AAU7LZN8</accession>
<dbReference type="GO" id="GO:0016491">
    <property type="term" value="F:oxidoreductase activity"/>
    <property type="evidence" value="ECO:0007669"/>
    <property type="project" value="InterPro"/>
</dbReference>
<dbReference type="InterPro" id="IPR013154">
    <property type="entry name" value="ADH-like_N"/>
</dbReference>
<dbReference type="InterPro" id="IPR020843">
    <property type="entry name" value="ER"/>
</dbReference>
<sequence>MSIHGNKAVTFDELGKLRWAECPDTPLRADEIEVSVGLSTVNPIDVKRRHGYGRRVFQLKGANAKNLALGNDFVGTISKIGSAVVDLKPGDRVFGVKPPSKYGPHALRVVVKQEQALRAVPDLSDELLVTLPYNTCTVLRSFESIGLNPLSAKDKKILVCGASGGLGSIALGLLRQWGAEITAVARAENHARCLAQGACVVCTVEELSDRQARFDAVLNFASWELDSVLCSALRSGAMGYATTVHPLLSLLDEKGLLPGAIAALHKRRQCRKNVPQGARYAWALFSLKAGDLQLMQDFALSARPQPHIGIRTPMPQAHLAFAHVEQMRAGRALLANITH</sequence>
<feature type="domain" description="Enoyl reductase (ER)" evidence="1">
    <location>
        <begin position="12"/>
        <end position="334"/>
    </location>
</feature>
<organism evidence="2">
    <name type="scientific">Polaromonas hydrogenivorans</name>
    <dbReference type="NCBI Taxonomy" id="335476"/>
    <lineage>
        <taxon>Bacteria</taxon>
        <taxon>Pseudomonadati</taxon>
        <taxon>Pseudomonadota</taxon>
        <taxon>Betaproteobacteria</taxon>
        <taxon>Burkholderiales</taxon>
        <taxon>Comamonadaceae</taxon>
        <taxon>Polaromonas</taxon>
    </lineage>
</organism>
<dbReference type="PANTHER" id="PTHR11695">
    <property type="entry name" value="ALCOHOL DEHYDROGENASE RELATED"/>
    <property type="match status" value="1"/>
</dbReference>
<evidence type="ECO:0000259" key="1">
    <source>
        <dbReference type="SMART" id="SM00829"/>
    </source>
</evidence>
<proteinExistence type="predicted"/>
<dbReference type="Gene3D" id="3.40.50.720">
    <property type="entry name" value="NAD(P)-binding Rossmann-like Domain"/>
    <property type="match status" value="1"/>
</dbReference>
<dbReference type="InterPro" id="IPR036291">
    <property type="entry name" value="NAD(P)-bd_dom_sf"/>
</dbReference>
<dbReference type="SUPFAM" id="SSF50129">
    <property type="entry name" value="GroES-like"/>
    <property type="match status" value="1"/>
</dbReference>
<evidence type="ECO:0000313" key="2">
    <source>
        <dbReference type="EMBL" id="XBP73069.1"/>
    </source>
</evidence>
<dbReference type="EMBL" id="CP157678">
    <property type="protein sequence ID" value="XBP73069.1"/>
    <property type="molecule type" value="Genomic_DNA"/>
</dbReference>
<dbReference type="Pfam" id="PF08240">
    <property type="entry name" value="ADH_N"/>
    <property type="match status" value="1"/>
</dbReference>
<reference evidence="2" key="1">
    <citation type="submission" date="2024-05" db="EMBL/GenBank/DDBJ databases">
        <authorList>
            <person name="Bunk B."/>
            <person name="Swiderski J."/>
            <person name="Sproer C."/>
            <person name="Thiel V."/>
        </authorList>
    </citation>
    <scope>NUCLEOTIDE SEQUENCE</scope>
    <source>
        <strain evidence="2">DSM 17735</strain>
        <plasmid evidence="2">p3</plasmid>
    </source>
</reference>
<geneLocation type="plasmid" evidence="2">
    <name>p3</name>
</geneLocation>